<protein>
    <submittedName>
        <fullName evidence="2">Conserved protein</fullName>
    </submittedName>
</protein>
<dbReference type="InterPro" id="IPR052022">
    <property type="entry name" value="26kDa_periplasmic_antigen"/>
</dbReference>
<evidence type="ECO:0000313" key="2">
    <source>
        <dbReference type="EMBL" id="GAK46686.1"/>
    </source>
</evidence>
<dbReference type="Gene3D" id="3.30.70.2970">
    <property type="entry name" value="Protein of unknown function (DUF541), domain 2"/>
    <property type="match status" value="1"/>
</dbReference>
<keyword evidence="1" id="KW-0732">Signal</keyword>
<keyword evidence="3" id="KW-1185">Reference proteome</keyword>
<comment type="caution">
    <text evidence="2">The sequence shown here is derived from an EMBL/GenBank/DDBJ whole genome shotgun (WGS) entry which is preliminary data.</text>
</comment>
<dbReference type="GO" id="GO:0006974">
    <property type="term" value="P:DNA damage response"/>
    <property type="evidence" value="ECO:0007669"/>
    <property type="project" value="TreeGrafter"/>
</dbReference>
<dbReference type="PANTHER" id="PTHR34387">
    <property type="entry name" value="SLR1258 PROTEIN"/>
    <property type="match status" value="1"/>
</dbReference>
<dbReference type="eggNOG" id="COG2968">
    <property type="taxonomic scope" value="Bacteria"/>
</dbReference>
<gene>
    <name evidence="2" type="ORF">M2A_3185</name>
</gene>
<feature type="chain" id="PRO_5001755036" evidence="1">
    <location>
        <begin position="29"/>
        <end position="245"/>
    </location>
</feature>
<dbReference type="PANTHER" id="PTHR34387:SF1">
    <property type="entry name" value="PERIPLASMIC IMMUNOGENIC PROTEIN"/>
    <property type="match status" value="1"/>
</dbReference>
<dbReference type="Gene3D" id="3.30.110.170">
    <property type="entry name" value="Protein of unknown function (DUF541), domain 1"/>
    <property type="match status" value="1"/>
</dbReference>
<dbReference type="Pfam" id="PF04402">
    <property type="entry name" value="SIMPL"/>
    <property type="match status" value="1"/>
</dbReference>
<dbReference type="RefSeq" id="WP_052379561.1">
    <property type="nucleotide sequence ID" value="NZ_BBIO01000024.1"/>
</dbReference>
<dbReference type="AlphaFoldDB" id="A0A081BF68"/>
<dbReference type="EMBL" id="BBIO01000024">
    <property type="protein sequence ID" value="GAK46686.1"/>
    <property type="molecule type" value="Genomic_DNA"/>
</dbReference>
<feature type="signal peptide" evidence="1">
    <location>
        <begin position="1"/>
        <end position="28"/>
    </location>
</feature>
<dbReference type="Proteomes" id="UP000028702">
    <property type="component" value="Unassembled WGS sequence"/>
</dbReference>
<evidence type="ECO:0000313" key="3">
    <source>
        <dbReference type="Proteomes" id="UP000028702"/>
    </source>
</evidence>
<organism evidence="2 3">
    <name type="scientific">Tepidicaulis marinus</name>
    <dbReference type="NCBI Taxonomy" id="1333998"/>
    <lineage>
        <taxon>Bacteria</taxon>
        <taxon>Pseudomonadati</taxon>
        <taxon>Pseudomonadota</taxon>
        <taxon>Alphaproteobacteria</taxon>
        <taxon>Hyphomicrobiales</taxon>
        <taxon>Parvibaculaceae</taxon>
        <taxon>Tepidicaulis</taxon>
    </lineage>
</organism>
<reference evidence="2 3" key="1">
    <citation type="submission" date="2014-07" db="EMBL/GenBank/DDBJ databases">
        <title>Tepidicaulis marinum gen. nov., sp. nov., a novel marine bacterium denitrifying nitrate to nitrous oxide strictly under microaerobic conditions.</title>
        <authorList>
            <person name="Takeuchi M."/>
            <person name="Yamagishi T."/>
            <person name="Kamagata Y."/>
            <person name="Oshima K."/>
            <person name="Hattori M."/>
            <person name="Katayama T."/>
            <person name="Hanada S."/>
            <person name="Tamaki H."/>
            <person name="Marumo K."/>
            <person name="Maeda H."/>
            <person name="Nedachi M."/>
            <person name="Iwasaki W."/>
            <person name="Suwa Y."/>
            <person name="Sakata S."/>
        </authorList>
    </citation>
    <scope>NUCLEOTIDE SEQUENCE [LARGE SCALE GENOMIC DNA]</scope>
    <source>
        <strain evidence="2 3">MA2</strain>
    </source>
</reference>
<accession>A0A081BF68</accession>
<evidence type="ECO:0000256" key="1">
    <source>
        <dbReference type="SAM" id="SignalP"/>
    </source>
</evidence>
<sequence>MPQTAQKNTAKFLSAFAALIILAGGALAAHAEDAPFRRTIQVSGEGKINAVPDTAHINSGVVTEAKTAREALTANTEAMNKVFAALEEIGIEKRDVQTSQFNINPVYTYPERGSNEVPVIKSYRVTNALSVRLRDTDKIGAVLDKLVTVGSNRVSGVGFEVSNAKAMLDKAREDAVKDALRKAKIYAASAGVVLGRVLTINEGGSYVPQPKMMMRAAMEDSGSSVPIASGEQELTASVNLTIEIE</sequence>
<proteinExistence type="predicted"/>
<name>A0A081BF68_9HYPH</name>
<dbReference type="InterPro" id="IPR007497">
    <property type="entry name" value="SIMPL/DUF541"/>
</dbReference>